<dbReference type="Gene3D" id="6.20.50.110">
    <property type="entry name" value="Methyltransferase, zinc-binding domain"/>
    <property type="match status" value="1"/>
</dbReference>
<proteinExistence type="predicted"/>
<dbReference type="EMBL" id="FNEE01000001">
    <property type="protein sequence ID" value="SDI10645.1"/>
    <property type="molecule type" value="Genomic_DNA"/>
</dbReference>
<evidence type="ECO:0000313" key="2">
    <source>
        <dbReference type="Proteomes" id="UP000198894"/>
    </source>
</evidence>
<organism evidence="1 2">
    <name type="scientific">Mesorhizobium muleiense</name>
    <dbReference type="NCBI Taxonomy" id="1004279"/>
    <lineage>
        <taxon>Bacteria</taxon>
        <taxon>Pseudomonadati</taxon>
        <taxon>Pseudomonadota</taxon>
        <taxon>Alphaproteobacteria</taxon>
        <taxon>Hyphomicrobiales</taxon>
        <taxon>Phyllobacteriaceae</taxon>
        <taxon>Mesorhizobium</taxon>
    </lineage>
</organism>
<dbReference type="Proteomes" id="UP000198894">
    <property type="component" value="Unassembled WGS sequence"/>
</dbReference>
<dbReference type="AlphaFoldDB" id="A0A1G8HVB3"/>
<evidence type="ECO:0000313" key="1">
    <source>
        <dbReference type="EMBL" id="SDI10645.1"/>
    </source>
</evidence>
<accession>A0A1G8HVB3</accession>
<sequence length="42" mass="4394">MMIAGAGSVTEQVCRSCGGSHIDTFLKLGTTPLADRISLKVE</sequence>
<reference evidence="2" key="1">
    <citation type="submission" date="2016-10" db="EMBL/GenBank/DDBJ databases">
        <authorList>
            <person name="Varghese N."/>
            <person name="Submissions S."/>
        </authorList>
    </citation>
    <scope>NUCLEOTIDE SEQUENCE [LARGE SCALE GENOMIC DNA]</scope>
    <source>
        <strain evidence="2">CGMCC 1.11022</strain>
    </source>
</reference>
<name>A0A1G8HVB3_9HYPH</name>
<dbReference type="InterPro" id="IPR038576">
    <property type="entry name" value="Methyltransf_Zn-bd_dom_put_sf"/>
</dbReference>
<protein>
    <submittedName>
        <fullName evidence="1">Putative zinc binding domain-containing protein</fullName>
    </submittedName>
</protein>
<keyword evidence="2" id="KW-1185">Reference proteome</keyword>
<gene>
    <name evidence="1" type="ORF">SAMN05428953_101180</name>
</gene>